<keyword evidence="1" id="KW-0479">Metal-binding</keyword>
<keyword evidence="2" id="KW-0560">Oxidoreductase</keyword>
<gene>
    <name evidence="4" type="ORF">NV381_32830</name>
</gene>
<comment type="caution">
    <text evidence="4">The sequence shown here is derived from an EMBL/GenBank/DDBJ whole genome shotgun (WGS) entry which is preliminary data.</text>
</comment>
<keyword evidence="4" id="KW-0223">Dioxygenase</keyword>
<evidence type="ECO:0000256" key="3">
    <source>
        <dbReference type="ARBA" id="ARBA00023004"/>
    </source>
</evidence>
<sequence length="268" mass="31481">MINFENMRNISENEILEHKYNMQIRGYSIFPNFLDDETIERLKNLLVYAIENYKPVGAKRSMLDRYLIHDLLCQDIFFSRLLEDSRLQDIVAAIISNFWIMYAFTSSSLPPEGNNYGSRLHVDSPRFIPNHVSNIGVIWALDEFTIENGGTKVLPGSHNSPEVPSQEFFEKHCSQLTCEKGALIVFNARLWHRAGENTTNRWRHSLTMNICRPYMKQRMDWVRMIPQNISNQLNEQARRIIGFDTRLPTSLDEFFVEDDLRLYKPNQE</sequence>
<keyword evidence="3" id="KW-0408">Iron</keyword>
<evidence type="ECO:0000313" key="4">
    <source>
        <dbReference type="EMBL" id="MCR8635988.1"/>
    </source>
</evidence>
<reference evidence="4 5" key="1">
    <citation type="submission" date="2022-08" db="EMBL/GenBank/DDBJ databases">
        <title>Paenibacillus endoradicis sp. nov., Paenibacillus radicibacter sp. nov and Paenibacillus pararadicis sp. nov., three cold-adapted plant growth-promoting bacteria isolated from root of Larix gmelinii in Great Khingan.</title>
        <authorList>
            <person name="Xue H."/>
        </authorList>
    </citation>
    <scope>NUCLEOTIDE SEQUENCE [LARGE SCALE GENOMIC DNA]</scope>
    <source>
        <strain evidence="4 5">N5-1-1-5</strain>
    </source>
</reference>
<dbReference type="Pfam" id="PF05721">
    <property type="entry name" value="PhyH"/>
    <property type="match status" value="1"/>
</dbReference>
<dbReference type="EMBL" id="JANQBD010000034">
    <property type="protein sequence ID" value="MCR8635988.1"/>
    <property type="molecule type" value="Genomic_DNA"/>
</dbReference>
<protein>
    <submittedName>
        <fullName evidence="4">Phytanoyl-CoA dioxygenase family protein</fullName>
    </submittedName>
</protein>
<dbReference type="RefSeq" id="WP_258217529.1">
    <property type="nucleotide sequence ID" value="NZ_JANQBD010000034.1"/>
</dbReference>
<accession>A0ABT1YS32</accession>
<evidence type="ECO:0000313" key="5">
    <source>
        <dbReference type="Proteomes" id="UP001300012"/>
    </source>
</evidence>
<evidence type="ECO:0000256" key="2">
    <source>
        <dbReference type="ARBA" id="ARBA00023002"/>
    </source>
</evidence>
<dbReference type="GO" id="GO:0051213">
    <property type="term" value="F:dioxygenase activity"/>
    <property type="evidence" value="ECO:0007669"/>
    <property type="project" value="UniProtKB-KW"/>
</dbReference>
<dbReference type="PANTHER" id="PTHR20883:SF19">
    <property type="entry name" value="MULTIFUNCTIONAL DIOXYGENASE AUSE"/>
    <property type="match status" value="1"/>
</dbReference>
<organism evidence="4 5">
    <name type="scientific">Paenibacillus radicis</name>
    <name type="common">ex Xue et al. 2023</name>
    <dbReference type="NCBI Taxonomy" id="2972489"/>
    <lineage>
        <taxon>Bacteria</taxon>
        <taxon>Bacillati</taxon>
        <taxon>Bacillota</taxon>
        <taxon>Bacilli</taxon>
        <taxon>Bacillales</taxon>
        <taxon>Paenibacillaceae</taxon>
        <taxon>Paenibacillus</taxon>
    </lineage>
</organism>
<dbReference type="InterPro" id="IPR008775">
    <property type="entry name" value="Phytyl_CoA_dOase-like"/>
</dbReference>
<proteinExistence type="predicted"/>
<name>A0ABT1YS32_9BACL</name>
<dbReference type="SUPFAM" id="SSF51197">
    <property type="entry name" value="Clavaminate synthase-like"/>
    <property type="match status" value="1"/>
</dbReference>
<dbReference type="PANTHER" id="PTHR20883">
    <property type="entry name" value="PHYTANOYL-COA DIOXYGENASE DOMAIN CONTAINING 1"/>
    <property type="match status" value="1"/>
</dbReference>
<evidence type="ECO:0000256" key="1">
    <source>
        <dbReference type="ARBA" id="ARBA00022723"/>
    </source>
</evidence>
<keyword evidence="5" id="KW-1185">Reference proteome</keyword>
<dbReference type="Gene3D" id="2.60.120.620">
    <property type="entry name" value="q2cbj1_9rhob like domain"/>
    <property type="match status" value="1"/>
</dbReference>
<dbReference type="Proteomes" id="UP001300012">
    <property type="component" value="Unassembled WGS sequence"/>
</dbReference>